<sequence length="164" mass="17346">MTRNPIETVMGALVLVVALLFLLFAWQSSDLRPVSGYPVHVQFNKAGGLAVGADVRISGIKVGSVSRQFLDNQTYRAIVSLSIMPGVQLPEDTVASIASDGLLGGKFVRLEPGQSRSFLESGGTITNSQDFRSVEDMVSELIFLATKEPASSGAAPVPEGPVPE</sequence>
<dbReference type="InterPro" id="IPR003399">
    <property type="entry name" value="Mce/MlaD"/>
</dbReference>
<dbReference type="RefSeq" id="WP_066135930.1">
    <property type="nucleotide sequence ID" value="NZ_CP014525.1"/>
</dbReference>
<proteinExistence type="predicted"/>
<name>A0A143DF16_9PROT</name>
<feature type="domain" description="Mce/MlaD" evidence="1">
    <location>
        <begin position="36"/>
        <end position="113"/>
    </location>
</feature>
<dbReference type="GeneID" id="53317338"/>
<accession>A0A143DF16</accession>
<dbReference type="KEGG" id="hjo:AY555_09250"/>
<dbReference type="Pfam" id="PF02470">
    <property type="entry name" value="MlaD"/>
    <property type="match status" value="1"/>
</dbReference>
<dbReference type="Proteomes" id="UP000076066">
    <property type="component" value="Chromosome"/>
</dbReference>
<reference evidence="2 3" key="1">
    <citation type="submission" date="2016-02" db="EMBL/GenBank/DDBJ databases">
        <title>Complete Genome of H5569, the type strain of the newly described species Haematospirillium jordaniae.</title>
        <authorList>
            <person name="Nicholson A.C."/>
            <person name="Humrighouse B.W."/>
            <person name="Loparov V."/>
            <person name="McQuiston J.R."/>
        </authorList>
    </citation>
    <scope>NUCLEOTIDE SEQUENCE [LARGE SCALE GENOMIC DNA]</scope>
    <source>
        <strain evidence="2 3">H5569</strain>
    </source>
</reference>
<keyword evidence="3" id="KW-1185">Reference proteome</keyword>
<protein>
    <submittedName>
        <fullName evidence="2">Outer membrane lipid asymmetry maintenance protein MlaD</fullName>
    </submittedName>
</protein>
<dbReference type="PANTHER" id="PTHR33371:SF4">
    <property type="entry name" value="INTERMEMBRANE PHOSPHOLIPID TRANSPORT SYSTEM BINDING PROTEIN MLAD"/>
    <property type="match status" value="1"/>
</dbReference>
<organism evidence="2 3">
    <name type="scientific">Haematospirillum jordaniae</name>
    <dbReference type="NCBI Taxonomy" id="1549855"/>
    <lineage>
        <taxon>Bacteria</taxon>
        <taxon>Pseudomonadati</taxon>
        <taxon>Pseudomonadota</taxon>
        <taxon>Alphaproteobacteria</taxon>
        <taxon>Rhodospirillales</taxon>
        <taxon>Novispirillaceae</taxon>
        <taxon>Haematospirillum</taxon>
    </lineage>
</organism>
<evidence type="ECO:0000313" key="2">
    <source>
        <dbReference type="EMBL" id="AMW35331.1"/>
    </source>
</evidence>
<dbReference type="PANTHER" id="PTHR33371">
    <property type="entry name" value="INTERMEMBRANE PHOSPHOLIPID TRANSPORT SYSTEM BINDING PROTEIN MLAD-RELATED"/>
    <property type="match status" value="1"/>
</dbReference>
<gene>
    <name evidence="2" type="ORF">AY555_09250</name>
</gene>
<dbReference type="AlphaFoldDB" id="A0A143DF16"/>
<evidence type="ECO:0000313" key="3">
    <source>
        <dbReference type="Proteomes" id="UP000076066"/>
    </source>
</evidence>
<dbReference type="STRING" id="1549855.AY555_09250"/>
<dbReference type="InterPro" id="IPR052336">
    <property type="entry name" value="MlaD_Phospholipid_Transporter"/>
</dbReference>
<evidence type="ECO:0000259" key="1">
    <source>
        <dbReference type="Pfam" id="PF02470"/>
    </source>
</evidence>
<dbReference type="EMBL" id="CP014525">
    <property type="protein sequence ID" value="AMW35331.1"/>
    <property type="molecule type" value="Genomic_DNA"/>
</dbReference>
<dbReference type="OrthoDB" id="7164001at2"/>